<dbReference type="Gene3D" id="3.30.750.24">
    <property type="entry name" value="STAS domain"/>
    <property type="match status" value="1"/>
</dbReference>
<dbReference type="KEGG" id="smam:Mal15_15170"/>
<dbReference type="AlphaFoldDB" id="A0A5B9ME55"/>
<gene>
    <name evidence="2" type="ORF">Mal15_15170</name>
</gene>
<protein>
    <submittedName>
        <fullName evidence="2">STAS domain protein</fullName>
    </submittedName>
</protein>
<reference evidence="2 3" key="1">
    <citation type="submission" date="2019-02" db="EMBL/GenBank/DDBJ databases">
        <title>Planctomycetal bacteria perform biofilm scaping via a novel small molecule.</title>
        <authorList>
            <person name="Jeske O."/>
            <person name="Boedeker C."/>
            <person name="Wiegand S."/>
            <person name="Breitling P."/>
            <person name="Kallscheuer N."/>
            <person name="Jogler M."/>
            <person name="Rohde M."/>
            <person name="Petersen J."/>
            <person name="Medema M.H."/>
            <person name="Surup F."/>
            <person name="Jogler C."/>
        </authorList>
    </citation>
    <scope>NUCLEOTIDE SEQUENCE [LARGE SCALE GENOMIC DNA]</scope>
    <source>
        <strain evidence="2 3">Mal15</strain>
    </source>
</reference>
<proteinExistence type="predicted"/>
<dbReference type="EMBL" id="CP036264">
    <property type="protein sequence ID" value="QEF97477.1"/>
    <property type="molecule type" value="Genomic_DNA"/>
</dbReference>
<dbReference type="PROSITE" id="PS50801">
    <property type="entry name" value="STAS"/>
    <property type="match status" value="1"/>
</dbReference>
<dbReference type="CDD" id="cd07043">
    <property type="entry name" value="STAS_anti-anti-sigma_factors"/>
    <property type="match status" value="1"/>
</dbReference>
<keyword evidence="3" id="KW-1185">Reference proteome</keyword>
<dbReference type="Proteomes" id="UP000321353">
    <property type="component" value="Chromosome"/>
</dbReference>
<evidence type="ECO:0000313" key="2">
    <source>
        <dbReference type="EMBL" id="QEF97477.1"/>
    </source>
</evidence>
<name>A0A5B9ME55_9BACT</name>
<sequence length="145" mass="15935">MFVGVKMVLDRTSCSSAPHPIMTENAKSFVQASFDGTSLVMQIQTDQIRDADTASTIGRELVALAKENQAKRLVIDMHSVRFMGSVGFLALMGLHRHLDKPTIILCGLSEHLKDILEACKLISRDPDEATMFSTADSVEQAKERA</sequence>
<evidence type="ECO:0000259" key="1">
    <source>
        <dbReference type="PROSITE" id="PS50801"/>
    </source>
</evidence>
<dbReference type="SUPFAM" id="SSF52091">
    <property type="entry name" value="SpoIIaa-like"/>
    <property type="match status" value="1"/>
</dbReference>
<dbReference type="Pfam" id="PF01740">
    <property type="entry name" value="STAS"/>
    <property type="match status" value="1"/>
</dbReference>
<dbReference type="InterPro" id="IPR002645">
    <property type="entry name" value="STAS_dom"/>
</dbReference>
<evidence type="ECO:0000313" key="3">
    <source>
        <dbReference type="Proteomes" id="UP000321353"/>
    </source>
</evidence>
<feature type="domain" description="STAS" evidence="1">
    <location>
        <begin position="53"/>
        <end position="145"/>
    </location>
</feature>
<accession>A0A5B9ME55</accession>
<organism evidence="2 3">
    <name type="scientific">Stieleria maiorica</name>
    <dbReference type="NCBI Taxonomy" id="2795974"/>
    <lineage>
        <taxon>Bacteria</taxon>
        <taxon>Pseudomonadati</taxon>
        <taxon>Planctomycetota</taxon>
        <taxon>Planctomycetia</taxon>
        <taxon>Pirellulales</taxon>
        <taxon>Pirellulaceae</taxon>
        <taxon>Stieleria</taxon>
    </lineage>
</organism>
<dbReference type="InterPro" id="IPR036513">
    <property type="entry name" value="STAS_dom_sf"/>
</dbReference>